<protein>
    <recommendedName>
        <fullName evidence="1">ESAT-6-like protein</fullName>
    </recommendedName>
</protein>
<accession>A0A5R8NZV6</accession>
<gene>
    <name evidence="2" type="ORF">FEK34_01210</name>
</gene>
<dbReference type="InterPro" id="IPR010310">
    <property type="entry name" value="T7SS_ESAT-6-like"/>
</dbReference>
<reference evidence="2 3" key="1">
    <citation type="submission" date="2019-05" db="EMBL/GenBank/DDBJ databases">
        <title>Genomes sequences of two Nocardia cyriacigeorgica environmental isolates, type strains Nocardia asteroides ATCC 19247 and Nocardia cyriacigeorgica DSM 44484.</title>
        <authorList>
            <person name="Vautrin F."/>
            <person name="Bergeron E."/>
            <person name="Dubost A."/>
            <person name="Abrouk D."/>
            <person name="Rodriguez Nava V."/>
            <person name="Pujic P."/>
        </authorList>
    </citation>
    <scope>NUCLEOTIDE SEQUENCE [LARGE SCALE GENOMIC DNA]</scope>
    <source>
        <strain evidence="2 3">EML 446</strain>
    </source>
</reference>
<dbReference type="NCBIfam" id="TIGR03930">
    <property type="entry name" value="WXG100_ESAT6"/>
    <property type="match status" value="1"/>
</dbReference>
<dbReference type="Gene3D" id="1.10.287.1060">
    <property type="entry name" value="ESAT-6-like"/>
    <property type="match status" value="1"/>
</dbReference>
<dbReference type="RefSeq" id="WP_138446025.1">
    <property type="nucleotide sequence ID" value="NZ_VBUT01000001.1"/>
</dbReference>
<comment type="caution">
    <text evidence="2">The sequence shown here is derived from an EMBL/GenBank/DDBJ whole genome shotgun (WGS) entry which is preliminary data.</text>
</comment>
<proteinExistence type="inferred from homology"/>
<evidence type="ECO:0000313" key="3">
    <source>
        <dbReference type="Proteomes" id="UP000306378"/>
    </source>
</evidence>
<dbReference type="Proteomes" id="UP000306378">
    <property type="component" value="Unassembled WGS sequence"/>
</dbReference>
<evidence type="ECO:0000313" key="2">
    <source>
        <dbReference type="EMBL" id="TLF82396.1"/>
    </source>
</evidence>
<dbReference type="SUPFAM" id="SSF140453">
    <property type="entry name" value="EsxAB dimer-like"/>
    <property type="match status" value="1"/>
</dbReference>
<dbReference type="AlphaFoldDB" id="A0A5R8NZV6"/>
<evidence type="ECO:0000256" key="1">
    <source>
        <dbReference type="RuleBase" id="RU362001"/>
    </source>
</evidence>
<dbReference type="EMBL" id="VBUT01000001">
    <property type="protein sequence ID" value="TLF82396.1"/>
    <property type="molecule type" value="Genomic_DNA"/>
</dbReference>
<sequence>MKYSEGQLMMLAGDIRTSQGRINETRDELRNYINQLRAEWETDEARTAYDQVQARWDNAHDQMISVLERIAKVVEDGAINMSATDKQNAGAWLGM</sequence>
<dbReference type="Pfam" id="PF06013">
    <property type="entry name" value="WXG100"/>
    <property type="match status" value="1"/>
</dbReference>
<name>A0A5R8NZV6_9NOCA</name>
<organism evidence="2 3">
    <name type="scientific">Nocardia cyriacigeorgica</name>
    <dbReference type="NCBI Taxonomy" id="135487"/>
    <lineage>
        <taxon>Bacteria</taxon>
        <taxon>Bacillati</taxon>
        <taxon>Actinomycetota</taxon>
        <taxon>Actinomycetes</taxon>
        <taxon>Mycobacteriales</taxon>
        <taxon>Nocardiaceae</taxon>
        <taxon>Nocardia</taxon>
    </lineage>
</organism>
<comment type="similarity">
    <text evidence="1">Belongs to the WXG100 family.</text>
</comment>
<dbReference type="InterPro" id="IPR036689">
    <property type="entry name" value="ESAT-6-like_sf"/>
</dbReference>